<evidence type="ECO:0000256" key="4">
    <source>
        <dbReference type="ARBA" id="ARBA00022833"/>
    </source>
</evidence>
<keyword evidence="5 6" id="KW-0482">Metalloprotease</keyword>
<comment type="cofactor">
    <cofactor evidence="6">
        <name>Zn(2+)</name>
        <dbReference type="ChEBI" id="CHEBI:29105"/>
    </cofactor>
    <text evidence="6">Binds 1 zinc ion per subunit.</text>
</comment>
<keyword evidence="2" id="KW-0479">Metal-binding</keyword>
<keyword evidence="7" id="KW-0472">Membrane</keyword>
<keyword evidence="7" id="KW-1133">Transmembrane helix</keyword>
<comment type="similarity">
    <text evidence="6">Belongs to the peptidase M48 family.</text>
</comment>
<evidence type="ECO:0000256" key="6">
    <source>
        <dbReference type="RuleBase" id="RU003983"/>
    </source>
</evidence>
<evidence type="ECO:0000313" key="10">
    <source>
        <dbReference type="EMBL" id="NZA25194.1"/>
    </source>
</evidence>
<evidence type="ECO:0000313" key="11">
    <source>
        <dbReference type="Proteomes" id="UP000578091"/>
    </source>
</evidence>
<evidence type="ECO:0000256" key="2">
    <source>
        <dbReference type="ARBA" id="ARBA00022723"/>
    </source>
</evidence>
<accession>A0A853J8X3</accession>
<evidence type="ECO:0000259" key="8">
    <source>
        <dbReference type="Pfam" id="PF01435"/>
    </source>
</evidence>
<comment type="caution">
    <text evidence="10">The sequence shown here is derived from an EMBL/GenBank/DDBJ whole genome shotgun (WGS) entry which is preliminary data.</text>
</comment>
<dbReference type="GO" id="GO:0046872">
    <property type="term" value="F:metal ion binding"/>
    <property type="evidence" value="ECO:0007669"/>
    <property type="project" value="UniProtKB-KW"/>
</dbReference>
<dbReference type="GO" id="GO:0051603">
    <property type="term" value="P:proteolysis involved in protein catabolic process"/>
    <property type="evidence" value="ECO:0007669"/>
    <property type="project" value="TreeGrafter"/>
</dbReference>
<sequence length="303" mass="32790">MDEIEVGERLGATPRVLRRDGHGRIECPDSPQLAQWFPRPAGWVEAVADWLERRRLAILAAASVTALLAFVFLRVGVPWVAERIAAEMPRAVEAEISRQAVALLERAHLAPSRLPEARRRVLRQRFARLVEGEPRHADMRLHFARAPGLGANALALPDGRIYVTDELVALAADDEEILAVLAHEAGHHVHRHGMRQAIESSSVLLVVGLAFGDVSGSSLAVALPTVLLSSGYSRGHEREADAYAVALLERRGIPPQAFARIMRGLAAEHGESAGAIGYLSTHPPTAERIKAAEGARRGPAGQD</sequence>
<organism evidence="10 11">
    <name type="scientific">Luteimonas salinisoli</name>
    <dbReference type="NCBI Taxonomy" id="2752307"/>
    <lineage>
        <taxon>Bacteria</taxon>
        <taxon>Pseudomonadati</taxon>
        <taxon>Pseudomonadota</taxon>
        <taxon>Gammaproteobacteria</taxon>
        <taxon>Lysobacterales</taxon>
        <taxon>Lysobacteraceae</taxon>
        <taxon>Luteimonas</taxon>
    </lineage>
</organism>
<evidence type="ECO:0000259" key="9">
    <source>
        <dbReference type="Pfam" id="PF23368"/>
    </source>
</evidence>
<dbReference type="Pfam" id="PF01435">
    <property type="entry name" value="Peptidase_M48"/>
    <property type="match status" value="1"/>
</dbReference>
<dbReference type="PANTHER" id="PTHR22726:SF1">
    <property type="entry name" value="METALLOENDOPEPTIDASE OMA1, MITOCHONDRIAL"/>
    <property type="match status" value="1"/>
</dbReference>
<dbReference type="AlphaFoldDB" id="A0A853J8X3"/>
<protein>
    <submittedName>
        <fullName evidence="10">M48 family metallopeptidase</fullName>
    </submittedName>
</protein>
<evidence type="ECO:0000256" key="5">
    <source>
        <dbReference type="ARBA" id="ARBA00023049"/>
    </source>
</evidence>
<evidence type="ECO:0000256" key="3">
    <source>
        <dbReference type="ARBA" id="ARBA00022801"/>
    </source>
</evidence>
<reference evidence="10 11" key="1">
    <citation type="submission" date="2020-07" db="EMBL/GenBank/DDBJ databases">
        <title>Luteimonas sp. SJ-92.</title>
        <authorList>
            <person name="Huang X.-X."/>
            <person name="Xu L."/>
            <person name="Sun J.-Q."/>
        </authorList>
    </citation>
    <scope>NUCLEOTIDE SEQUENCE [LARGE SCALE GENOMIC DNA]</scope>
    <source>
        <strain evidence="10 11">SJ-92</strain>
    </source>
</reference>
<keyword evidence="3 6" id="KW-0378">Hydrolase</keyword>
<keyword evidence="11" id="KW-1185">Reference proteome</keyword>
<name>A0A853J8X3_9GAMM</name>
<dbReference type="InterPro" id="IPR051156">
    <property type="entry name" value="Mito/Outer_Membr_Metalloprot"/>
</dbReference>
<dbReference type="Proteomes" id="UP000578091">
    <property type="component" value="Unassembled WGS sequence"/>
</dbReference>
<dbReference type="PANTHER" id="PTHR22726">
    <property type="entry name" value="METALLOENDOPEPTIDASE OMA1"/>
    <property type="match status" value="1"/>
</dbReference>
<gene>
    <name evidence="10" type="ORF">H0E84_02260</name>
</gene>
<evidence type="ECO:0000256" key="7">
    <source>
        <dbReference type="SAM" id="Phobius"/>
    </source>
</evidence>
<dbReference type="Pfam" id="PF23368">
    <property type="entry name" value="DUF7092"/>
    <property type="match status" value="1"/>
</dbReference>
<feature type="domain" description="DUF7092" evidence="9">
    <location>
        <begin position="2"/>
        <end position="39"/>
    </location>
</feature>
<dbReference type="GO" id="GO:0016020">
    <property type="term" value="C:membrane"/>
    <property type="evidence" value="ECO:0007669"/>
    <property type="project" value="TreeGrafter"/>
</dbReference>
<dbReference type="InterPro" id="IPR055518">
    <property type="entry name" value="DUF7092"/>
</dbReference>
<feature type="domain" description="Peptidase M48" evidence="8">
    <location>
        <begin position="151"/>
        <end position="294"/>
    </location>
</feature>
<keyword evidence="4 6" id="KW-0862">Zinc</keyword>
<dbReference type="CDD" id="cd07332">
    <property type="entry name" value="M48C_Oma1_like"/>
    <property type="match status" value="1"/>
</dbReference>
<dbReference type="InterPro" id="IPR001915">
    <property type="entry name" value="Peptidase_M48"/>
</dbReference>
<dbReference type="Gene3D" id="3.30.2010.10">
    <property type="entry name" value="Metalloproteases ('zincins'), catalytic domain"/>
    <property type="match status" value="1"/>
</dbReference>
<proteinExistence type="inferred from homology"/>
<keyword evidence="1 6" id="KW-0645">Protease</keyword>
<dbReference type="GO" id="GO:0004222">
    <property type="term" value="F:metalloendopeptidase activity"/>
    <property type="evidence" value="ECO:0007669"/>
    <property type="project" value="InterPro"/>
</dbReference>
<evidence type="ECO:0000256" key="1">
    <source>
        <dbReference type="ARBA" id="ARBA00022670"/>
    </source>
</evidence>
<dbReference type="EMBL" id="JACCKA010000017">
    <property type="protein sequence ID" value="NZA25194.1"/>
    <property type="molecule type" value="Genomic_DNA"/>
</dbReference>
<keyword evidence="7" id="KW-0812">Transmembrane</keyword>
<feature type="transmembrane region" description="Helical" evidence="7">
    <location>
        <begin position="56"/>
        <end position="81"/>
    </location>
</feature>